<dbReference type="SUPFAM" id="SSF54001">
    <property type="entry name" value="Cysteine proteinases"/>
    <property type="match status" value="1"/>
</dbReference>
<dbReference type="STRING" id="1223515.B842_02435"/>
<evidence type="ECO:0000256" key="2">
    <source>
        <dbReference type="ARBA" id="ARBA00022670"/>
    </source>
</evidence>
<feature type="region of interest" description="Disordered" evidence="5">
    <location>
        <begin position="154"/>
        <end position="183"/>
    </location>
</feature>
<evidence type="ECO:0000256" key="5">
    <source>
        <dbReference type="SAM" id="MobiDB-lite"/>
    </source>
</evidence>
<feature type="compositionally biased region" description="Low complexity" evidence="5">
    <location>
        <begin position="154"/>
        <end position="167"/>
    </location>
</feature>
<feature type="domain" description="NlpC/P60" evidence="6">
    <location>
        <begin position="180"/>
        <end position="293"/>
    </location>
</feature>
<organism evidence="7 8">
    <name type="scientific">Corynebacterium humireducens NBRC 106098 = DSM 45392</name>
    <dbReference type="NCBI Taxonomy" id="1223515"/>
    <lineage>
        <taxon>Bacteria</taxon>
        <taxon>Bacillati</taxon>
        <taxon>Actinomycetota</taxon>
        <taxon>Actinomycetes</taxon>
        <taxon>Mycobacteriales</taxon>
        <taxon>Corynebacteriaceae</taxon>
        <taxon>Corynebacterium</taxon>
    </lineage>
</organism>
<dbReference type="Proteomes" id="UP000031524">
    <property type="component" value="Chromosome"/>
</dbReference>
<dbReference type="Pfam" id="PF00877">
    <property type="entry name" value="NLPC_P60"/>
    <property type="match status" value="1"/>
</dbReference>
<dbReference type="AlphaFoldDB" id="A0A0B5D0L6"/>
<dbReference type="KEGG" id="chm:B842_02435"/>
<dbReference type="PROSITE" id="PS51935">
    <property type="entry name" value="NLPC_P60"/>
    <property type="match status" value="1"/>
</dbReference>
<evidence type="ECO:0000313" key="8">
    <source>
        <dbReference type="Proteomes" id="UP000031524"/>
    </source>
</evidence>
<evidence type="ECO:0000256" key="4">
    <source>
        <dbReference type="ARBA" id="ARBA00022807"/>
    </source>
</evidence>
<sequence>MRDVVLALQHIVGLHPAHLSPVRLPALPDFQAAVPLAEMLAQGSTGGTVLVEAARALSGDRALVTELSDRAAAHVETTRAELTHLGHELLRQASGVLPRLLSPVPGAQAGALLELQHLGQVFVHEATARVTDLDSLLAPLAADLDRVAATDHTAALPAPTEEAAPEGTVEDEPRDVDKQSSAGDAAVAAAKSALGTPYLWGGTTPAGFDCSGLTQWAYRQAGVELPRLAQEQNVGVPVGMDELQPGDLAVWDGHVAMYAGDGQLIEAGDPVSLNPLRTSNAGMAFKGFWRPTG</sequence>
<protein>
    <recommendedName>
        <fullName evidence="6">NlpC/P60 domain-containing protein</fullName>
    </recommendedName>
</protein>
<dbReference type="InterPro" id="IPR051794">
    <property type="entry name" value="PG_Endopeptidase_C40"/>
</dbReference>
<keyword evidence="3" id="KW-0378">Hydrolase</keyword>
<dbReference type="GO" id="GO:0008234">
    <property type="term" value="F:cysteine-type peptidase activity"/>
    <property type="evidence" value="ECO:0007669"/>
    <property type="project" value="UniProtKB-KW"/>
</dbReference>
<dbReference type="EMBL" id="CP005286">
    <property type="protein sequence ID" value="AJE32340.1"/>
    <property type="molecule type" value="Genomic_DNA"/>
</dbReference>
<dbReference type="GO" id="GO:0006508">
    <property type="term" value="P:proteolysis"/>
    <property type="evidence" value="ECO:0007669"/>
    <property type="project" value="UniProtKB-KW"/>
</dbReference>
<evidence type="ECO:0000259" key="6">
    <source>
        <dbReference type="PROSITE" id="PS51935"/>
    </source>
</evidence>
<dbReference type="RefSeq" id="WP_040085005.1">
    <property type="nucleotide sequence ID" value="NZ_BCSU01000004.1"/>
</dbReference>
<accession>A0A0B5D0L6</accession>
<name>A0A0B5D0L6_9CORY</name>
<dbReference type="InterPro" id="IPR038765">
    <property type="entry name" value="Papain-like_cys_pep_sf"/>
</dbReference>
<evidence type="ECO:0000313" key="7">
    <source>
        <dbReference type="EMBL" id="AJE32340.1"/>
    </source>
</evidence>
<comment type="similarity">
    <text evidence="1">Belongs to the peptidase C40 family.</text>
</comment>
<keyword evidence="8" id="KW-1185">Reference proteome</keyword>
<proteinExistence type="inferred from homology"/>
<keyword evidence="4" id="KW-0788">Thiol protease</keyword>
<dbReference type="PANTHER" id="PTHR47359">
    <property type="entry name" value="PEPTIDOGLYCAN DL-ENDOPEPTIDASE CWLO"/>
    <property type="match status" value="1"/>
</dbReference>
<dbReference type="InterPro" id="IPR000064">
    <property type="entry name" value="NLP_P60_dom"/>
</dbReference>
<dbReference type="Gene3D" id="3.90.1720.10">
    <property type="entry name" value="endopeptidase domain like (from Nostoc punctiforme)"/>
    <property type="match status" value="1"/>
</dbReference>
<dbReference type="HOGENOM" id="CLU_060749_0_0_11"/>
<reference evidence="7 8" key="1">
    <citation type="submission" date="2013-04" db="EMBL/GenBank/DDBJ databases">
        <title>Complete genome sequence of Corynebacterium humireducens DSM 45392(T), isolated from a wastewater-fed microbial fuel cell.</title>
        <authorList>
            <person name="Ruckert C."/>
            <person name="Albersmeier A."/>
            <person name="Kalinowski J."/>
        </authorList>
    </citation>
    <scope>NUCLEOTIDE SEQUENCE [LARGE SCALE GENOMIC DNA]</scope>
    <source>
        <strain evidence="8">MFC-5</strain>
    </source>
</reference>
<dbReference type="PANTHER" id="PTHR47359:SF3">
    <property type="entry name" value="NLP_P60 DOMAIN-CONTAINING PROTEIN-RELATED"/>
    <property type="match status" value="1"/>
</dbReference>
<evidence type="ECO:0000256" key="1">
    <source>
        <dbReference type="ARBA" id="ARBA00007074"/>
    </source>
</evidence>
<dbReference type="OrthoDB" id="5177647at2"/>
<keyword evidence="2" id="KW-0645">Protease</keyword>
<evidence type="ECO:0000256" key="3">
    <source>
        <dbReference type="ARBA" id="ARBA00022801"/>
    </source>
</evidence>
<gene>
    <name evidence="7" type="ORF">B842_02435</name>
</gene>